<proteinExistence type="predicted"/>
<feature type="region of interest" description="Disordered" evidence="1">
    <location>
        <begin position="225"/>
        <end position="262"/>
    </location>
</feature>
<protein>
    <recommendedName>
        <fullName evidence="5">Neocarzinostatin family protein</fullName>
    </recommendedName>
</protein>
<keyword evidence="2" id="KW-0472">Membrane</keyword>
<evidence type="ECO:0008006" key="5">
    <source>
        <dbReference type="Google" id="ProtNLM"/>
    </source>
</evidence>
<comment type="caution">
    <text evidence="3">The sequence shown here is derived from an EMBL/GenBank/DDBJ whole genome shotgun (WGS) entry which is preliminary data.</text>
</comment>
<feature type="compositionally biased region" description="Polar residues" evidence="1">
    <location>
        <begin position="242"/>
        <end position="255"/>
    </location>
</feature>
<organism evidence="3 4">
    <name type="scientific">Nocardioides humi</name>
    <dbReference type="NCBI Taxonomy" id="449461"/>
    <lineage>
        <taxon>Bacteria</taxon>
        <taxon>Bacillati</taxon>
        <taxon>Actinomycetota</taxon>
        <taxon>Actinomycetes</taxon>
        <taxon>Propionibacteriales</taxon>
        <taxon>Nocardioidaceae</taxon>
        <taxon>Nocardioides</taxon>
    </lineage>
</organism>
<keyword evidence="2" id="KW-1133">Transmembrane helix</keyword>
<evidence type="ECO:0000256" key="2">
    <source>
        <dbReference type="SAM" id="Phobius"/>
    </source>
</evidence>
<evidence type="ECO:0000313" key="4">
    <source>
        <dbReference type="Proteomes" id="UP001500842"/>
    </source>
</evidence>
<feature type="transmembrane region" description="Helical" evidence="2">
    <location>
        <begin position="201"/>
        <end position="221"/>
    </location>
</feature>
<evidence type="ECO:0000313" key="3">
    <source>
        <dbReference type="EMBL" id="GAA1543703.1"/>
    </source>
</evidence>
<dbReference type="EMBL" id="BAAAOR010000040">
    <property type="protein sequence ID" value="GAA1543703.1"/>
    <property type="molecule type" value="Genomic_DNA"/>
</dbReference>
<keyword evidence="2" id="KW-0812">Transmembrane</keyword>
<name>A0ABN2BMU8_9ACTN</name>
<accession>A0ABN2BMU8</accession>
<evidence type="ECO:0000256" key="1">
    <source>
        <dbReference type="SAM" id="MobiDB-lite"/>
    </source>
</evidence>
<keyword evidence="4" id="KW-1185">Reference proteome</keyword>
<reference evidence="3 4" key="1">
    <citation type="journal article" date="2019" name="Int. J. Syst. Evol. Microbiol.">
        <title>The Global Catalogue of Microorganisms (GCM) 10K type strain sequencing project: providing services to taxonomists for standard genome sequencing and annotation.</title>
        <authorList>
            <consortium name="The Broad Institute Genomics Platform"/>
            <consortium name="The Broad Institute Genome Sequencing Center for Infectious Disease"/>
            <person name="Wu L."/>
            <person name="Ma J."/>
        </authorList>
    </citation>
    <scope>NUCLEOTIDE SEQUENCE [LARGE SCALE GENOMIC DNA]</scope>
    <source>
        <strain evidence="3 4">JCM 14942</strain>
    </source>
</reference>
<dbReference type="RefSeq" id="WP_141007037.1">
    <property type="nucleotide sequence ID" value="NZ_BAAAOR010000040.1"/>
</dbReference>
<dbReference type="Proteomes" id="UP001500842">
    <property type="component" value="Unassembled WGS sequence"/>
</dbReference>
<gene>
    <name evidence="3" type="ORF">GCM10009788_52770</name>
</gene>
<sequence length="262" mass="26767">MTPLAGVLLAGVLLHPFGDPQTLQVGRDGDVVQVVWRAGAADDLTLLGIDLGVLPGDRVRADGTIAYEFSDGRKVAASAALPGYLLEHIAVVADGVACPGAVSEVGNLVTQGAVLRFTCPTAPAAAELTVSTLTDIDPAYRTLATGPDGQRAVYASSDPTRRWSLAEGTAPGLGSPAGGATATTSADRDTGYDGAGLGRSAVLQMGALVGGPLVLVLAGLLRRRRRRQAQPATGRSLRKAHSSTVGIGRWSSSGARRNPADR</sequence>
<feature type="compositionally biased region" description="Low complexity" evidence="1">
    <location>
        <begin position="168"/>
        <end position="185"/>
    </location>
</feature>
<feature type="region of interest" description="Disordered" evidence="1">
    <location>
        <begin position="150"/>
        <end position="188"/>
    </location>
</feature>